<dbReference type="EMBL" id="CACRST010000010">
    <property type="protein sequence ID" value="VYS89392.1"/>
    <property type="molecule type" value="Genomic_DNA"/>
</dbReference>
<name>A0A6N2S847_9FIRM</name>
<reference evidence="2" key="1">
    <citation type="submission" date="2019-11" db="EMBL/GenBank/DDBJ databases">
        <authorList>
            <person name="Feng L."/>
        </authorList>
    </citation>
    <scope>NUCLEOTIDE SEQUENCE</scope>
    <source>
        <strain evidence="2">BgluceraseaLFYP119</strain>
    </source>
</reference>
<accession>A0A6N2S847</accession>
<proteinExistence type="predicted"/>
<dbReference type="InterPro" id="IPR029002">
    <property type="entry name" value="PLPC/GPLD1"/>
</dbReference>
<dbReference type="Pfam" id="PF00882">
    <property type="entry name" value="Zn_dep_PLPC"/>
    <property type="match status" value="1"/>
</dbReference>
<evidence type="ECO:0000259" key="1">
    <source>
        <dbReference type="Pfam" id="PF00882"/>
    </source>
</evidence>
<feature type="domain" description="Phospholipase C/D" evidence="1">
    <location>
        <begin position="6"/>
        <end position="135"/>
    </location>
</feature>
<dbReference type="AlphaFoldDB" id="A0A6N2S847"/>
<gene>
    <name evidence="2" type="ORF">BGLFYP119_01007</name>
</gene>
<protein>
    <recommendedName>
        <fullName evidence="1">Phospholipase C/D domain-containing protein</fullName>
    </recommendedName>
</protein>
<sequence>MPTTYTHDLFGKKVYRQLSPEIKKVIRRNGNLFRIGLHGPDILFYDLFDTSVTSVGVEMHSLPAASFFIRGMSMVRARGDERLLAYLLGFGCHYLLDSMTHPFVEEMAKKKVISHTLLEKEFDRTLMLETNRNPYHYYPSDCIVPRISYARVIGRMFPGISARKILFSLRMMKFLTNAMVYDNKGRRRFFVSAVTRIFGQKRSKAALDFFMQKEPAPGCEAPVRELHQYFDWAAEEAPAYVEELFSLSKEQLPLSERWNRTYNG</sequence>
<dbReference type="RefSeq" id="WP_156353364.1">
    <property type="nucleotide sequence ID" value="NZ_CACRST010000010.1"/>
</dbReference>
<evidence type="ECO:0000313" key="2">
    <source>
        <dbReference type="EMBL" id="VYS89392.1"/>
    </source>
</evidence>
<organism evidence="2">
    <name type="scientific">Blautia glucerasea</name>
    <dbReference type="NCBI Taxonomy" id="536633"/>
    <lineage>
        <taxon>Bacteria</taxon>
        <taxon>Bacillati</taxon>
        <taxon>Bacillota</taxon>
        <taxon>Clostridia</taxon>
        <taxon>Lachnospirales</taxon>
        <taxon>Lachnospiraceae</taxon>
        <taxon>Blautia</taxon>
    </lineage>
</organism>